<keyword evidence="2" id="KW-0472">Membrane</keyword>
<comment type="caution">
    <text evidence="3">The sequence shown here is derived from an EMBL/GenBank/DDBJ whole genome shotgun (WGS) entry which is preliminary data.</text>
</comment>
<dbReference type="InterPro" id="IPR010131">
    <property type="entry name" value="MdtP/NodT-like"/>
</dbReference>
<dbReference type="SUPFAM" id="SSF56954">
    <property type="entry name" value="Outer membrane efflux proteins (OEP)"/>
    <property type="match status" value="1"/>
</dbReference>
<feature type="signal peptide" evidence="2">
    <location>
        <begin position="1"/>
        <end position="23"/>
    </location>
</feature>
<dbReference type="Gene3D" id="2.20.200.10">
    <property type="entry name" value="Outer membrane efflux proteins (OEP)"/>
    <property type="match status" value="1"/>
</dbReference>
<keyword evidence="2" id="KW-1134">Transmembrane beta strand</keyword>
<dbReference type="Gene3D" id="1.20.1600.10">
    <property type="entry name" value="Outer membrane efflux proteins (OEP)"/>
    <property type="match status" value="1"/>
</dbReference>
<dbReference type="PROSITE" id="PS51257">
    <property type="entry name" value="PROKAR_LIPOPROTEIN"/>
    <property type="match status" value="1"/>
</dbReference>
<evidence type="ECO:0000256" key="2">
    <source>
        <dbReference type="RuleBase" id="RU362097"/>
    </source>
</evidence>
<evidence type="ECO:0000313" key="4">
    <source>
        <dbReference type="Proteomes" id="UP000290849"/>
    </source>
</evidence>
<dbReference type="AlphaFoldDB" id="A0A4Q1HF42"/>
<dbReference type="Pfam" id="PF02321">
    <property type="entry name" value="OEP"/>
    <property type="match status" value="2"/>
</dbReference>
<proteinExistence type="inferred from homology"/>
<sequence>MLTYKSALSIMLASLLLAGCAVGPDYETPQTATSGHFKGQAAMQARQAPAGTDMRVWWEGFHDPVLAQLVGRALDQNLDIAQAVARVTRSHAALGQAEAALVPSAAVAGEAARGRQSLETPQGRLLNATPGYNRNGNYYELDLNAGWEIDLFGGLRREREAAIADYEAAQAAAAATRIAVAAQTADVYVAIRGLQARLAIARDQVRTRERLLSTVQLQFDKGLAAELQVRQSQGALAEVRATVPMLEDGLQAAVNALDILLAQPPGTSRDLLAVVAPIPEAPAIADTGTPADLLRRRPDLIVAERQLAASNARIGAAIAEYYPKVSLGALLGTATTASGHLFDNSANQTQGILGLRWRLFDFGRIEAEIADARGRNAEALAAYRLAVLRASKDVEDAFSTLVKREEQARYLDEGVAALARARVTSFTAYQSGVVSLIEVLDADSALLRTRDASVLARTEATRAAIASYRALGGGWDSPGAAKTLAAGW</sequence>
<dbReference type="InterPro" id="IPR003423">
    <property type="entry name" value="OMP_efflux"/>
</dbReference>
<feature type="chain" id="PRO_5021037623" evidence="2">
    <location>
        <begin position="24"/>
        <end position="488"/>
    </location>
</feature>
<dbReference type="PANTHER" id="PTHR30203">
    <property type="entry name" value="OUTER MEMBRANE CATION EFFLUX PROTEIN"/>
    <property type="match status" value="1"/>
</dbReference>
<organism evidence="3 4">
    <name type="scientific">Achromobacter aloeverae</name>
    <dbReference type="NCBI Taxonomy" id="1750518"/>
    <lineage>
        <taxon>Bacteria</taxon>
        <taxon>Pseudomonadati</taxon>
        <taxon>Pseudomonadota</taxon>
        <taxon>Betaproteobacteria</taxon>
        <taxon>Burkholderiales</taxon>
        <taxon>Alcaligenaceae</taxon>
        <taxon>Achromobacter</taxon>
    </lineage>
</organism>
<comment type="similarity">
    <text evidence="1 2">Belongs to the outer membrane factor (OMF) (TC 1.B.17) family.</text>
</comment>
<reference evidence="3 4" key="1">
    <citation type="journal article" date="2017" name="Int. J. Syst. Evol. Microbiol.">
        <title>Achromobacter aloeverae sp. nov., isolated from the root of Aloe vera (L.) Burm.f.</title>
        <authorList>
            <person name="Kuncharoen N."/>
            <person name="Muramatsu Y."/>
            <person name="Shibata C."/>
            <person name="Kamakura Y."/>
            <person name="Nakagawa Y."/>
            <person name="Tanasupawat S."/>
        </authorList>
    </citation>
    <scope>NUCLEOTIDE SEQUENCE [LARGE SCALE GENOMIC DNA]</scope>
    <source>
        <strain evidence="3 4">AVA-1</strain>
    </source>
</reference>
<dbReference type="GO" id="GO:0005886">
    <property type="term" value="C:plasma membrane"/>
    <property type="evidence" value="ECO:0007669"/>
    <property type="project" value="UniProtKB-SubCell"/>
</dbReference>
<protein>
    <submittedName>
        <fullName evidence="3">RND transporter</fullName>
    </submittedName>
</protein>
<dbReference type="GO" id="GO:0015562">
    <property type="term" value="F:efflux transmembrane transporter activity"/>
    <property type="evidence" value="ECO:0007669"/>
    <property type="project" value="InterPro"/>
</dbReference>
<evidence type="ECO:0000313" key="3">
    <source>
        <dbReference type="EMBL" id="RXN84469.1"/>
    </source>
</evidence>
<dbReference type="OrthoDB" id="9770517at2"/>
<keyword evidence="4" id="KW-1185">Reference proteome</keyword>
<dbReference type="NCBIfam" id="TIGR01845">
    <property type="entry name" value="outer_NodT"/>
    <property type="match status" value="1"/>
</dbReference>
<evidence type="ECO:0000256" key="1">
    <source>
        <dbReference type="ARBA" id="ARBA00007613"/>
    </source>
</evidence>
<keyword evidence="2" id="KW-0449">Lipoprotein</keyword>
<dbReference type="Proteomes" id="UP000290849">
    <property type="component" value="Unassembled WGS sequence"/>
</dbReference>
<gene>
    <name evidence="3" type="ORF">C7R54_24100</name>
</gene>
<comment type="subcellular location">
    <subcellularLocation>
        <location evidence="2">Cell membrane</location>
        <topology evidence="2">Lipid-anchor</topology>
    </subcellularLocation>
</comment>
<keyword evidence="2" id="KW-0564">Palmitate</keyword>
<keyword evidence="2" id="KW-0732">Signal</keyword>
<dbReference type="EMBL" id="PYAL01000008">
    <property type="protein sequence ID" value="RXN84469.1"/>
    <property type="molecule type" value="Genomic_DNA"/>
</dbReference>
<dbReference type="PANTHER" id="PTHR30203:SF25">
    <property type="entry name" value="OUTER MEMBRANE PROTEIN-RELATED"/>
    <property type="match status" value="1"/>
</dbReference>
<accession>A0A4Q1HF42</accession>
<name>A0A4Q1HF42_9BURK</name>
<keyword evidence="2" id="KW-0812">Transmembrane</keyword>
<dbReference type="RefSeq" id="WP_129153280.1">
    <property type="nucleotide sequence ID" value="NZ_JBHSDO010000018.1"/>
</dbReference>